<protein>
    <submittedName>
        <fullName evidence="1">Uncharacterized protein</fullName>
    </submittedName>
</protein>
<dbReference type="AlphaFoldDB" id="A0A1R3RZY8"/>
<dbReference type="VEuPathDB" id="FungiDB:ASPCADRAFT_1738"/>
<evidence type="ECO:0000313" key="1">
    <source>
        <dbReference type="EMBL" id="OOG00080.1"/>
    </source>
</evidence>
<name>A0A1R3RZY8_ASPC5</name>
<sequence>MRSLSLIVRGQHNMIIFRKQPYEVLDVDSLFAFSTIARPMIVSNVIGWYPARRRFSSISVNKFSASPMTRRWRSSSMINGINYHALAVGIPALQIRCDGFEDH</sequence>
<organism evidence="1 2">
    <name type="scientific">Aspergillus carbonarius (strain ITEM 5010)</name>
    <dbReference type="NCBI Taxonomy" id="602072"/>
    <lineage>
        <taxon>Eukaryota</taxon>
        <taxon>Fungi</taxon>
        <taxon>Dikarya</taxon>
        <taxon>Ascomycota</taxon>
        <taxon>Pezizomycotina</taxon>
        <taxon>Eurotiomycetes</taxon>
        <taxon>Eurotiomycetidae</taxon>
        <taxon>Eurotiales</taxon>
        <taxon>Aspergillaceae</taxon>
        <taxon>Aspergillus</taxon>
        <taxon>Aspergillus subgen. Circumdati</taxon>
    </lineage>
</organism>
<dbReference type="EMBL" id="KV907494">
    <property type="protein sequence ID" value="OOG00080.1"/>
    <property type="molecule type" value="Genomic_DNA"/>
</dbReference>
<proteinExistence type="predicted"/>
<dbReference type="Proteomes" id="UP000188318">
    <property type="component" value="Unassembled WGS sequence"/>
</dbReference>
<keyword evidence="2" id="KW-1185">Reference proteome</keyword>
<gene>
    <name evidence="1" type="ORF">ASPCADRAFT_1738</name>
</gene>
<evidence type="ECO:0000313" key="2">
    <source>
        <dbReference type="Proteomes" id="UP000188318"/>
    </source>
</evidence>
<accession>A0A1R3RZY8</accession>
<reference evidence="2" key="1">
    <citation type="journal article" date="2017" name="Genome Biol.">
        <title>Comparative genomics reveals high biological diversity and specific adaptations in the industrially and medically important fungal genus Aspergillus.</title>
        <authorList>
            <person name="de Vries R.P."/>
            <person name="Riley R."/>
            <person name="Wiebenga A."/>
            <person name="Aguilar-Osorio G."/>
            <person name="Amillis S."/>
            <person name="Uchima C.A."/>
            <person name="Anderluh G."/>
            <person name="Asadollahi M."/>
            <person name="Askin M."/>
            <person name="Barry K."/>
            <person name="Battaglia E."/>
            <person name="Bayram O."/>
            <person name="Benocci T."/>
            <person name="Braus-Stromeyer S.A."/>
            <person name="Caldana C."/>
            <person name="Canovas D."/>
            <person name="Cerqueira G.C."/>
            <person name="Chen F."/>
            <person name="Chen W."/>
            <person name="Choi C."/>
            <person name="Clum A."/>
            <person name="Dos Santos R.A."/>
            <person name="Damasio A.R."/>
            <person name="Diallinas G."/>
            <person name="Emri T."/>
            <person name="Fekete E."/>
            <person name="Flipphi M."/>
            <person name="Freyberg S."/>
            <person name="Gallo A."/>
            <person name="Gournas C."/>
            <person name="Habgood R."/>
            <person name="Hainaut M."/>
            <person name="Harispe M.L."/>
            <person name="Henrissat B."/>
            <person name="Hilden K.S."/>
            <person name="Hope R."/>
            <person name="Hossain A."/>
            <person name="Karabika E."/>
            <person name="Karaffa L."/>
            <person name="Karanyi Z."/>
            <person name="Krasevec N."/>
            <person name="Kuo A."/>
            <person name="Kusch H."/>
            <person name="LaButti K."/>
            <person name="Lagendijk E.L."/>
            <person name="Lapidus A."/>
            <person name="Levasseur A."/>
            <person name="Lindquist E."/>
            <person name="Lipzen A."/>
            <person name="Logrieco A.F."/>
            <person name="MacCabe A."/>
            <person name="Maekelae M.R."/>
            <person name="Malavazi I."/>
            <person name="Melin P."/>
            <person name="Meyer V."/>
            <person name="Mielnichuk N."/>
            <person name="Miskei M."/>
            <person name="Molnar A.P."/>
            <person name="Mule G."/>
            <person name="Ngan C.Y."/>
            <person name="Orejas M."/>
            <person name="Orosz E."/>
            <person name="Ouedraogo J.P."/>
            <person name="Overkamp K.M."/>
            <person name="Park H.-S."/>
            <person name="Perrone G."/>
            <person name="Piumi F."/>
            <person name="Punt P.J."/>
            <person name="Ram A.F."/>
            <person name="Ramon A."/>
            <person name="Rauscher S."/>
            <person name="Record E."/>
            <person name="Riano-Pachon D.M."/>
            <person name="Robert V."/>
            <person name="Roehrig J."/>
            <person name="Ruller R."/>
            <person name="Salamov A."/>
            <person name="Salih N.S."/>
            <person name="Samson R.A."/>
            <person name="Sandor E."/>
            <person name="Sanguinetti M."/>
            <person name="Schuetze T."/>
            <person name="Sepcic K."/>
            <person name="Shelest E."/>
            <person name="Sherlock G."/>
            <person name="Sophianopoulou V."/>
            <person name="Squina F.M."/>
            <person name="Sun H."/>
            <person name="Susca A."/>
            <person name="Todd R.B."/>
            <person name="Tsang A."/>
            <person name="Unkles S.E."/>
            <person name="van de Wiele N."/>
            <person name="van Rossen-Uffink D."/>
            <person name="Oliveira J.V."/>
            <person name="Vesth T.C."/>
            <person name="Visser J."/>
            <person name="Yu J.-H."/>
            <person name="Zhou M."/>
            <person name="Andersen M.R."/>
            <person name="Archer D.B."/>
            <person name="Baker S.E."/>
            <person name="Benoit I."/>
            <person name="Brakhage A.A."/>
            <person name="Braus G.H."/>
            <person name="Fischer R."/>
            <person name="Frisvad J.C."/>
            <person name="Goldman G.H."/>
            <person name="Houbraken J."/>
            <person name="Oakley B."/>
            <person name="Pocsi I."/>
            <person name="Scazzocchio C."/>
            <person name="Seiboth B."/>
            <person name="vanKuyk P.A."/>
            <person name="Wortman J."/>
            <person name="Dyer P.S."/>
            <person name="Grigoriev I.V."/>
        </authorList>
    </citation>
    <scope>NUCLEOTIDE SEQUENCE [LARGE SCALE GENOMIC DNA]</scope>
    <source>
        <strain evidence="2">ITEM 5010</strain>
    </source>
</reference>